<dbReference type="Pfam" id="PF04391">
    <property type="entry name" value="DUF533"/>
    <property type="match status" value="1"/>
</dbReference>
<organism evidence="1 2">
    <name type="scientific">Neisseria weixii</name>
    <dbReference type="NCBI Taxonomy" id="1853276"/>
    <lineage>
        <taxon>Bacteria</taxon>
        <taxon>Pseudomonadati</taxon>
        <taxon>Pseudomonadota</taxon>
        <taxon>Betaproteobacteria</taxon>
        <taxon>Neisseriales</taxon>
        <taxon>Neisseriaceae</taxon>
        <taxon>Neisseria</taxon>
    </lineage>
</organism>
<dbReference type="CDD" id="cd07178">
    <property type="entry name" value="terB_like_YebE"/>
    <property type="match status" value="1"/>
</dbReference>
<accession>A0A3N4MMJ5</accession>
<dbReference type="OrthoDB" id="5459344at2"/>
<protein>
    <submittedName>
        <fullName evidence="1">Tellurite resistance TerB family protein</fullName>
    </submittedName>
</protein>
<evidence type="ECO:0000313" key="2">
    <source>
        <dbReference type="Proteomes" id="UP000272412"/>
    </source>
</evidence>
<dbReference type="EMBL" id="RPFL01000037">
    <property type="protein sequence ID" value="RPD84315.1"/>
    <property type="molecule type" value="Genomic_DNA"/>
</dbReference>
<sequence length="209" mass="22111">MNLNSLLNLVLNSVQKNNTPAAGVNNGGLLGSLGGSAVAASLVSMLLKKKNTGSLAKVGSLAALGMLAYQAYQGWQKNNPTKPMPLKSDFEPNETKAEEQSRVLLRTMIAAAASDGLIDENEKQLISNESGDDPATLRWLAAEYANPASIADIAQAVGNDRALASGAYLAARVVCDDMSRKEIVFLAQLAEALNLDEELVEKLEQQLGL</sequence>
<dbReference type="SUPFAM" id="SSF158682">
    <property type="entry name" value="TerB-like"/>
    <property type="match status" value="1"/>
</dbReference>
<evidence type="ECO:0000313" key="1">
    <source>
        <dbReference type="EMBL" id="RPD84315.1"/>
    </source>
</evidence>
<gene>
    <name evidence="1" type="ORF">EGK74_11005</name>
</gene>
<dbReference type="InterPro" id="IPR007486">
    <property type="entry name" value="YebE"/>
</dbReference>
<dbReference type="Proteomes" id="UP000272412">
    <property type="component" value="Unassembled WGS sequence"/>
</dbReference>
<keyword evidence="2" id="KW-1185">Reference proteome</keyword>
<proteinExistence type="predicted"/>
<reference evidence="1 2" key="1">
    <citation type="submission" date="2018-11" db="EMBL/GenBank/DDBJ databases">
        <title>Neisseria weixii sp. nov. isolated from the rectal contents of plateau pika (Ochotona cruzoniae).</title>
        <authorList>
            <person name="Zhang G."/>
        </authorList>
    </citation>
    <scope>NUCLEOTIDE SEQUENCE [LARGE SCALE GENOMIC DNA]</scope>
    <source>
        <strain evidence="1 2">10009</strain>
    </source>
</reference>
<comment type="caution">
    <text evidence="1">The sequence shown here is derived from an EMBL/GenBank/DDBJ whole genome shotgun (WGS) entry which is preliminary data.</text>
</comment>
<dbReference type="RefSeq" id="WP_123804784.1">
    <property type="nucleotide sequence ID" value="NZ_RPFL01000037.1"/>
</dbReference>
<name>A0A3N4MMJ5_9NEIS</name>
<dbReference type="InterPro" id="IPR029024">
    <property type="entry name" value="TerB-like"/>
</dbReference>
<dbReference type="AlphaFoldDB" id="A0A3N4MMJ5"/>